<dbReference type="OrthoDB" id="5914937at2"/>
<organism evidence="1 2">
    <name type="scientific">Candidatus Cryosericum septentrionale</name>
    <dbReference type="NCBI Taxonomy" id="2290913"/>
    <lineage>
        <taxon>Bacteria</taxon>
        <taxon>Pseudomonadati</taxon>
        <taxon>Caldisericota/Cryosericota group</taxon>
        <taxon>Candidatus Cryosericota</taxon>
        <taxon>Candidatus Cryosericia</taxon>
        <taxon>Candidatus Cryosericales</taxon>
        <taxon>Candidatus Cryosericaceae</taxon>
        <taxon>Candidatus Cryosericum</taxon>
    </lineage>
</organism>
<dbReference type="AlphaFoldDB" id="A0A398DN39"/>
<dbReference type="EMBL" id="QXIY01000015">
    <property type="protein sequence ID" value="RIE17042.1"/>
    <property type="molecule type" value="Genomic_DNA"/>
</dbReference>
<comment type="caution">
    <text evidence="1">The sequence shown here is derived from an EMBL/GenBank/DDBJ whole genome shotgun (WGS) entry which is preliminary data.</text>
</comment>
<gene>
    <name evidence="1" type="ORF">SMC1_03560</name>
</gene>
<keyword evidence="2" id="KW-1185">Reference proteome</keyword>
<reference evidence="1 2" key="1">
    <citation type="submission" date="2018-09" db="EMBL/GenBank/DDBJ databases">
        <title>Discovery and Ecogenomic Context for Candidatus Cryosericales, a Global Caldiserica Order Active in Thawing Permafrost.</title>
        <authorList>
            <person name="Martinez M.A."/>
            <person name="Woodcroft B.J."/>
            <person name="Ignacio Espinoza J.C."/>
            <person name="Zayed A."/>
            <person name="Singleton C.M."/>
            <person name="Boyd J."/>
            <person name="Li Y.-F."/>
            <person name="Purvine S."/>
            <person name="Maughan H."/>
            <person name="Hodgkins S.B."/>
            <person name="Anderson D."/>
            <person name="Sederholm M."/>
            <person name="Temperton B."/>
            <person name="Saleska S.R."/>
            <person name="Tyson G.W."/>
            <person name="Rich V.I."/>
        </authorList>
    </citation>
    <scope>NUCLEOTIDE SEQUENCE [LARGE SCALE GENOMIC DNA]</scope>
    <source>
        <strain evidence="1 2">SMC1</strain>
    </source>
</reference>
<dbReference type="RefSeq" id="WP_119085427.1">
    <property type="nucleotide sequence ID" value="NZ_QXIY01000015.1"/>
</dbReference>
<dbReference type="InterPro" id="IPR025488">
    <property type="entry name" value="DUF4380"/>
</dbReference>
<accession>A0A398DN39</accession>
<protein>
    <submittedName>
        <fullName evidence="1">DUF4380 domain-containing protein</fullName>
    </submittedName>
</protein>
<evidence type="ECO:0000313" key="1">
    <source>
        <dbReference type="EMBL" id="RIE17042.1"/>
    </source>
</evidence>
<proteinExistence type="predicted"/>
<name>A0A398DN39_9BACT</name>
<sequence length="307" mass="34441">MVEQVVFRGWSHCLRLSNGTVDLVLTTDVGPRVVRYGFEGKDNVLCEVRDEDGITGGDTWHTFGGHRLWHSPEASPRTYQPDNAPVTFEEGEGLIRLKPPLEAATGIQKEMEVSLEPTGTGVTVTHRLTNRGLWPVPLAAWAITVMAPGGVEIIPQTRVDTGLLPNRCVALWPYARMDDERVRWGDRFVILHQDPAVKQPFKLGVTNEAGWAAYFNRHSVFIKRFPFVPGETYPDFGVNYESYTTDFMLEMETLSPLRTLQPGEAMQHVESWQLIPDMSYPGGSEDDIAAVLTDCCYLDLPQARFGF</sequence>
<dbReference type="Pfam" id="PF14315">
    <property type="entry name" value="DUF4380"/>
    <property type="match status" value="1"/>
</dbReference>
<dbReference type="Proteomes" id="UP000266113">
    <property type="component" value="Unassembled WGS sequence"/>
</dbReference>
<evidence type="ECO:0000313" key="2">
    <source>
        <dbReference type="Proteomes" id="UP000266113"/>
    </source>
</evidence>